<dbReference type="RefSeq" id="WP_349243950.1">
    <property type="nucleotide sequence ID" value="NZ_JASCXX010000005.1"/>
</dbReference>
<sequence>MDWLKDFLRPELIWFVVGLVLLVAEFIVPGLIIAFFAVGAWIVAVVCLITPLSLNAQLGVFIVSSVVLLVGVRRWVKGLFGGFATDKQNANIDLDEYIGQRAIVTSEITPKLAGRVEFHGTHWTAQADEEIAVGAVVEIMQKSSATLKVKRI</sequence>
<comment type="caution">
    <text evidence="7">The sequence shown here is derived from an EMBL/GenBank/DDBJ whole genome shotgun (WGS) entry which is preliminary data.</text>
</comment>
<evidence type="ECO:0000256" key="1">
    <source>
        <dbReference type="ARBA" id="ARBA00004141"/>
    </source>
</evidence>
<keyword evidence="2 5" id="KW-0812">Transmembrane</keyword>
<dbReference type="GO" id="GO:0005886">
    <property type="term" value="C:plasma membrane"/>
    <property type="evidence" value="ECO:0007669"/>
    <property type="project" value="TreeGrafter"/>
</dbReference>
<keyword evidence="3 5" id="KW-1133">Transmembrane helix</keyword>
<accession>A0AAW6TYN6</accession>
<dbReference type="Proteomes" id="UP001431776">
    <property type="component" value="Unassembled WGS sequence"/>
</dbReference>
<feature type="domain" description="NfeD-like C-terminal" evidence="6">
    <location>
        <begin position="95"/>
        <end position="151"/>
    </location>
</feature>
<dbReference type="EMBL" id="JASCXX010000005">
    <property type="protein sequence ID" value="MDI6448539.1"/>
    <property type="molecule type" value="Genomic_DNA"/>
</dbReference>
<dbReference type="SUPFAM" id="SSF141322">
    <property type="entry name" value="NfeD domain-like"/>
    <property type="match status" value="1"/>
</dbReference>
<organism evidence="7 8">
    <name type="scientific">Anaerobaca lacustris</name>
    <dbReference type="NCBI Taxonomy" id="3044600"/>
    <lineage>
        <taxon>Bacteria</taxon>
        <taxon>Pseudomonadati</taxon>
        <taxon>Planctomycetota</taxon>
        <taxon>Phycisphaerae</taxon>
        <taxon>Sedimentisphaerales</taxon>
        <taxon>Anaerobacaceae</taxon>
        <taxon>Anaerobaca</taxon>
    </lineage>
</organism>
<gene>
    <name evidence="7" type="ORF">QJ522_05750</name>
</gene>
<keyword evidence="4 5" id="KW-0472">Membrane</keyword>
<dbReference type="InterPro" id="IPR052165">
    <property type="entry name" value="Membrane_assoc_protease"/>
</dbReference>
<evidence type="ECO:0000256" key="2">
    <source>
        <dbReference type="ARBA" id="ARBA00022692"/>
    </source>
</evidence>
<reference evidence="7" key="1">
    <citation type="submission" date="2023-05" db="EMBL/GenBank/DDBJ databases">
        <title>Anaerotaeda fermentans gen. nov., sp. nov., a novel anaerobic planctomycete of the new family within the order Sedimentisphaerales isolated from Taman Peninsula, Russia.</title>
        <authorList>
            <person name="Khomyakova M.A."/>
            <person name="Merkel A.Y."/>
            <person name="Slobodkin A.I."/>
        </authorList>
    </citation>
    <scope>NUCLEOTIDE SEQUENCE</scope>
    <source>
        <strain evidence="7">M17dextr</strain>
    </source>
</reference>
<dbReference type="Gene3D" id="2.40.50.140">
    <property type="entry name" value="Nucleic acid-binding proteins"/>
    <property type="match status" value="1"/>
</dbReference>
<dbReference type="PANTHER" id="PTHR33507">
    <property type="entry name" value="INNER MEMBRANE PROTEIN YBBJ"/>
    <property type="match status" value="1"/>
</dbReference>
<dbReference type="InterPro" id="IPR012340">
    <property type="entry name" value="NA-bd_OB-fold"/>
</dbReference>
<evidence type="ECO:0000259" key="6">
    <source>
        <dbReference type="Pfam" id="PF01957"/>
    </source>
</evidence>
<evidence type="ECO:0000256" key="5">
    <source>
        <dbReference type="SAM" id="Phobius"/>
    </source>
</evidence>
<evidence type="ECO:0000256" key="4">
    <source>
        <dbReference type="ARBA" id="ARBA00023136"/>
    </source>
</evidence>
<proteinExistence type="predicted"/>
<dbReference type="PANTHER" id="PTHR33507:SF3">
    <property type="entry name" value="INNER MEMBRANE PROTEIN YBBJ"/>
    <property type="match status" value="1"/>
</dbReference>
<dbReference type="Pfam" id="PF01957">
    <property type="entry name" value="NfeD"/>
    <property type="match status" value="1"/>
</dbReference>
<evidence type="ECO:0000256" key="3">
    <source>
        <dbReference type="ARBA" id="ARBA00022989"/>
    </source>
</evidence>
<feature type="transmembrane region" description="Helical" evidence="5">
    <location>
        <begin position="42"/>
        <end position="70"/>
    </location>
</feature>
<evidence type="ECO:0000313" key="7">
    <source>
        <dbReference type="EMBL" id="MDI6448539.1"/>
    </source>
</evidence>
<dbReference type="InterPro" id="IPR002810">
    <property type="entry name" value="NfeD-like_C"/>
</dbReference>
<feature type="transmembrane region" description="Helical" evidence="5">
    <location>
        <begin position="12"/>
        <end position="36"/>
    </location>
</feature>
<evidence type="ECO:0000313" key="8">
    <source>
        <dbReference type="Proteomes" id="UP001431776"/>
    </source>
</evidence>
<keyword evidence="8" id="KW-1185">Reference proteome</keyword>
<protein>
    <submittedName>
        <fullName evidence="7">NfeD family protein</fullName>
    </submittedName>
</protein>
<comment type="subcellular location">
    <subcellularLocation>
        <location evidence="1">Membrane</location>
        <topology evidence="1">Multi-pass membrane protein</topology>
    </subcellularLocation>
</comment>
<name>A0AAW6TYN6_9BACT</name>
<dbReference type="AlphaFoldDB" id="A0AAW6TYN6"/>